<keyword evidence="12" id="KW-0411">Iron-sulfur</keyword>
<proteinExistence type="inferred from homology"/>
<organism evidence="16 17">
    <name type="scientific">Paenibacillus montaniterrae</name>
    <dbReference type="NCBI Taxonomy" id="429341"/>
    <lineage>
        <taxon>Bacteria</taxon>
        <taxon>Bacillati</taxon>
        <taxon>Bacillota</taxon>
        <taxon>Bacilli</taxon>
        <taxon>Bacillales</taxon>
        <taxon>Paenibacillaceae</taxon>
        <taxon>Paenibacillus</taxon>
    </lineage>
</organism>
<keyword evidence="17" id="KW-1185">Reference proteome</keyword>
<keyword evidence="14" id="KW-0326">Glycosidase</keyword>
<dbReference type="CDD" id="cd00056">
    <property type="entry name" value="ENDO3c"/>
    <property type="match status" value="1"/>
</dbReference>
<sequence>MTQLSLEQKKEMYGQNLLEWYHHIQRDLPWRKNHDPYRIWVSEIMLQQTRVDTVIPYFNAFISKFPTVKVLAEAPEEEVLKCWEGLGYYSRARNLQAGAKMVMELHHGQMPTTKEEVAALKGVGPYTCGAIMSIAYNEPIPAVDGNVMRVISRFFALDDDIAKPSTRIKLEKLVETMIPQGQARYFNQALMELGALICTPKSPNCLLCPVMEHCEARLQGREHELPIKSKAKKARVEYRVAAIVEGQGEHAGKVLVRQRPAEGLLAGMWELPHVLVADEQAAVLYESELKEQPELGRAIAEELHTQHGLLVRPRQWFCDQDHIFSHIRWNMRFFIADSDPEQLTRLEALEFGSNESSPLAGINADESNLQEVAAGLAADGLKGTPSSAALVAEKPMDYTANENRQSSKNELRFIAQKDMDSLPFPNLFLKILQKYWQSKGEA</sequence>
<dbReference type="GO" id="GO:0006284">
    <property type="term" value="P:base-excision repair"/>
    <property type="evidence" value="ECO:0007669"/>
    <property type="project" value="InterPro"/>
</dbReference>
<evidence type="ECO:0000256" key="14">
    <source>
        <dbReference type="ARBA" id="ARBA00023295"/>
    </source>
</evidence>
<dbReference type="EMBL" id="BOSE01000002">
    <property type="protein sequence ID" value="GIP15783.1"/>
    <property type="molecule type" value="Genomic_DNA"/>
</dbReference>
<dbReference type="InterPro" id="IPR015797">
    <property type="entry name" value="NUDIX_hydrolase-like_dom_sf"/>
</dbReference>
<dbReference type="Gene3D" id="3.90.79.10">
    <property type="entry name" value="Nucleoside Triphosphate Pyrophosphohydrolase"/>
    <property type="match status" value="1"/>
</dbReference>
<keyword evidence="9" id="KW-0227">DNA damage</keyword>
<dbReference type="InterPro" id="IPR011257">
    <property type="entry name" value="DNA_glycosylase"/>
</dbReference>
<keyword evidence="11" id="KW-0408">Iron</keyword>
<evidence type="ECO:0000256" key="9">
    <source>
        <dbReference type="ARBA" id="ARBA00022763"/>
    </source>
</evidence>
<evidence type="ECO:0000256" key="6">
    <source>
        <dbReference type="ARBA" id="ARBA00022023"/>
    </source>
</evidence>
<dbReference type="GO" id="GO:0006298">
    <property type="term" value="P:mismatch repair"/>
    <property type="evidence" value="ECO:0007669"/>
    <property type="project" value="TreeGrafter"/>
</dbReference>
<dbReference type="InterPro" id="IPR029119">
    <property type="entry name" value="MutY_C"/>
</dbReference>
<comment type="similarity">
    <text evidence="4">Belongs to the Nth/MutY family.</text>
</comment>
<dbReference type="EC" id="3.2.2.31" evidence="5"/>
<dbReference type="Pfam" id="PF14815">
    <property type="entry name" value="NUDIX_4"/>
    <property type="match status" value="1"/>
</dbReference>
<dbReference type="AlphaFoldDB" id="A0A919YRU8"/>
<dbReference type="InterPro" id="IPR005760">
    <property type="entry name" value="A/G_AdeGlyc_MutY"/>
</dbReference>
<evidence type="ECO:0000256" key="2">
    <source>
        <dbReference type="ARBA" id="ARBA00001966"/>
    </source>
</evidence>
<evidence type="ECO:0000256" key="13">
    <source>
        <dbReference type="ARBA" id="ARBA00023204"/>
    </source>
</evidence>
<keyword evidence="7" id="KW-0004">4Fe-4S</keyword>
<dbReference type="SUPFAM" id="SSF55811">
    <property type="entry name" value="Nudix"/>
    <property type="match status" value="1"/>
</dbReference>
<dbReference type="GO" id="GO:0034039">
    <property type="term" value="F:8-oxo-7,8-dihydroguanine DNA N-glycosylase activity"/>
    <property type="evidence" value="ECO:0007669"/>
    <property type="project" value="TreeGrafter"/>
</dbReference>
<dbReference type="InterPro" id="IPR044298">
    <property type="entry name" value="MIG/MutY"/>
</dbReference>
<evidence type="ECO:0000259" key="15">
    <source>
        <dbReference type="SMART" id="SM00478"/>
    </source>
</evidence>
<dbReference type="GO" id="GO:0032357">
    <property type="term" value="F:oxidized purine DNA binding"/>
    <property type="evidence" value="ECO:0007669"/>
    <property type="project" value="TreeGrafter"/>
</dbReference>
<dbReference type="Pfam" id="PF10576">
    <property type="entry name" value="EndIII_4Fe-2S"/>
    <property type="match status" value="1"/>
</dbReference>
<accession>A0A919YRU8</accession>
<evidence type="ECO:0000256" key="12">
    <source>
        <dbReference type="ARBA" id="ARBA00023014"/>
    </source>
</evidence>
<dbReference type="GO" id="GO:0051539">
    <property type="term" value="F:4 iron, 4 sulfur cluster binding"/>
    <property type="evidence" value="ECO:0007669"/>
    <property type="project" value="UniProtKB-KW"/>
</dbReference>
<keyword evidence="13" id="KW-0234">DNA repair</keyword>
<dbReference type="SMART" id="SM00525">
    <property type="entry name" value="FES"/>
    <property type="match status" value="1"/>
</dbReference>
<keyword evidence="8" id="KW-0479">Metal-binding</keyword>
<dbReference type="GO" id="GO:0046872">
    <property type="term" value="F:metal ion binding"/>
    <property type="evidence" value="ECO:0007669"/>
    <property type="project" value="UniProtKB-KW"/>
</dbReference>
<dbReference type="FunFam" id="1.10.340.30:FF:000002">
    <property type="entry name" value="Adenine DNA glycosylase"/>
    <property type="match status" value="1"/>
</dbReference>
<evidence type="ECO:0000256" key="10">
    <source>
        <dbReference type="ARBA" id="ARBA00022801"/>
    </source>
</evidence>
<dbReference type="Gene3D" id="1.10.1670.10">
    <property type="entry name" value="Helix-hairpin-Helix base-excision DNA repair enzymes (C-terminal)"/>
    <property type="match status" value="1"/>
</dbReference>
<comment type="caution">
    <text evidence="16">The sequence shown here is derived from an EMBL/GenBank/DDBJ whole genome shotgun (WGS) entry which is preliminary data.</text>
</comment>
<evidence type="ECO:0000313" key="16">
    <source>
        <dbReference type="EMBL" id="GIP15783.1"/>
    </source>
</evidence>
<dbReference type="SUPFAM" id="SSF48150">
    <property type="entry name" value="DNA-glycosylase"/>
    <property type="match status" value="1"/>
</dbReference>
<dbReference type="InterPro" id="IPR003651">
    <property type="entry name" value="Endonuclease3_FeS-loop_motif"/>
</dbReference>
<dbReference type="InterPro" id="IPR023170">
    <property type="entry name" value="HhH_base_excis_C"/>
</dbReference>
<feature type="domain" description="HhH-GPD" evidence="15">
    <location>
        <begin position="45"/>
        <end position="196"/>
    </location>
</feature>
<dbReference type="FunFam" id="1.10.1670.10:FF:000002">
    <property type="entry name" value="Adenine DNA glycosylase"/>
    <property type="match status" value="1"/>
</dbReference>
<evidence type="ECO:0000256" key="1">
    <source>
        <dbReference type="ARBA" id="ARBA00000843"/>
    </source>
</evidence>
<evidence type="ECO:0000256" key="7">
    <source>
        <dbReference type="ARBA" id="ARBA00022485"/>
    </source>
</evidence>
<dbReference type="Proteomes" id="UP000683139">
    <property type="component" value="Unassembled WGS sequence"/>
</dbReference>
<comment type="function">
    <text evidence="3">Adenine glycosylase active on G-A mispairs. MutY also corrects error-prone DNA synthesis past GO lesions which are due to the oxidatively damaged form of guanine: 7,8-dihydro-8-oxoguanine (8-oxo-dGTP).</text>
</comment>
<evidence type="ECO:0000256" key="8">
    <source>
        <dbReference type="ARBA" id="ARBA00022723"/>
    </source>
</evidence>
<evidence type="ECO:0000313" key="17">
    <source>
        <dbReference type="Proteomes" id="UP000683139"/>
    </source>
</evidence>
<dbReference type="CDD" id="cd03431">
    <property type="entry name" value="NUDIX_DNA_Glycosylase_C-MutY"/>
    <property type="match status" value="1"/>
</dbReference>
<dbReference type="RefSeq" id="WP_213514054.1">
    <property type="nucleotide sequence ID" value="NZ_BOSE01000002.1"/>
</dbReference>
<dbReference type="PANTHER" id="PTHR42944:SF1">
    <property type="entry name" value="ADENINE DNA GLYCOSYLASE"/>
    <property type="match status" value="1"/>
</dbReference>
<evidence type="ECO:0000256" key="11">
    <source>
        <dbReference type="ARBA" id="ARBA00023004"/>
    </source>
</evidence>
<keyword evidence="10" id="KW-0378">Hydrolase</keyword>
<evidence type="ECO:0000256" key="5">
    <source>
        <dbReference type="ARBA" id="ARBA00012045"/>
    </source>
</evidence>
<protein>
    <recommendedName>
        <fullName evidence="6">Adenine DNA glycosylase</fullName>
        <ecNumber evidence="5">3.2.2.31</ecNumber>
    </recommendedName>
</protein>
<dbReference type="Pfam" id="PF00730">
    <property type="entry name" value="HhH-GPD"/>
    <property type="match status" value="1"/>
</dbReference>
<dbReference type="GO" id="GO:0035485">
    <property type="term" value="F:adenine/guanine mispair binding"/>
    <property type="evidence" value="ECO:0007669"/>
    <property type="project" value="TreeGrafter"/>
</dbReference>
<name>A0A919YRU8_9BACL</name>
<evidence type="ECO:0000256" key="4">
    <source>
        <dbReference type="ARBA" id="ARBA00008343"/>
    </source>
</evidence>
<evidence type="ECO:0000256" key="3">
    <source>
        <dbReference type="ARBA" id="ARBA00002933"/>
    </source>
</evidence>
<dbReference type="Gene3D" id="1.10.340.30">
    <property type="entry name" value="Hypothetical protein, domain 2"/>
    <property type="match status" value="1"/>
</dbReference>
<dbReference type="PANTHER" id="PTHR42944">
    <property type="entry name" value="ADENINE DNA GLYCOSYLASE"/>
    <property type="match status" value="1"/>
</dbReference>
<dbReference type="NCBIfam" id="TIGR01084">
    <property type="entry name" value="mutY"/>
    <property type="match status" value="1"/>
</dbReference>
<reference evidence="16" key="1">
    <citation type="submission" date="2021-03" db="EMBL/GenBank/DDBJ databases">
        <title>Antimicrobial resistance genes in bacteria isolated from Japanese honey, and their potential for conferring macrolide and lincosamide resistance in the American foulbrood pathogen Paenibacillus larvae.</title>
        <authorList>
            <person name="Okamoto M."/>
            <person name="Kumagai M."/>
            <person name="Kanamori H."/>
            <person name="Takamatsu D."/>
        </authorList>
    </citation>
    <scope>NUCLEOTIDE SEQUENCE</scope>
    <source>
        <strain evidence="16">J40TS1</strain>
    </source>
</reference>
<dbReference type="InterPro" id="IPR003265">
    <property type="entry name" value="HhH-GPD_domain"/>
</dbReference>
<comment type="catalytic activity">
    <reaction evidence="1">
        <text>Hydrolyzes free adenine bases from 7,8-dihydro-8-oxoguanine:adenine mismatched double-stranded DNA, leaving an apurinic site.</text>
        <dbReference type="EC" id="3.2.2.31"/>
    </reaction>
</comment>
<dbReference type="GO" id="GO:0000701">
    <property type="term" value="F:purine-specific mismatch base pair DNA N-glycosylase activity"/>
    <property type="evidence" value="ECO:0007669"/>
    <property type="project" value="UniProtKB-EC"/>
</dbReference>
<dbReference type="SMART" id="SM00478">
    <property type="entry name" value="ENDO3c"/>
    <property type="match status" value="1"/>
</dbReference>
<comment type="cofactor">
    <cofactor evidence="2">
        <name>[4Fe-4S] cluster</name>
        <dbReference type="ChEBI" id="CHEBI:49883"/>
    </cofactor>
</comment>
<gene>
    <name evidence="16" type="ORF">J40TS1_14250</name>
</gene>